<evidence type="ECO:0000313" key="2">
    <source>
        <dbReference type="Proteomes" id="UP000426027"/>
    </source>
</evidence>
<keyword evidence="2" id="KW-1185">Reference proteome</keyword>
<protein>
    <submittedName>
        <fullName evidence="1">Uncharacterized protein</fullName>
    </submittedName>
</protein>
<evidence type="ECO:0000313" key="1">
    <source>
        <dbReference type="EMBL" id="QGW28449.1"/>
    </source>
</evidence>
<organism evidence="1 2">
    <name type="scientific">Phnomibacter ginsenosidimutans</name>
    <dbReference type="NCBI Taxonomy" id="2676868"/>
    <lineage>
        <taxon>Bacteria</taxon>
        <taxon>Pseudomonadati</taxon>
        <taxon>Bacteroidota</taxon>
        <taxon>Chitinophagia</taxon>
        <taxon>Chitinophagales</taxon>
        <taxon>Chitinophagaceae</taxon>
        <taxon>Phnomibacter</taxon>
    </lineage>
</organism>
<dbReference type="Proteomes" id="UP000426027">
    <property type="component" value="Chromosome"/>
</dbReference>
<sequence>MLDKDTKKKIDDARDTLVGVLPLPTDQIELITIALIYKFMDDQDEELRQVGLQEKFFTGELKEFSWQQLMSNQLSADQRVTKFINGIEAIQKAKQVPNLFREIF</sequence>
<dbReference type="AlphaFoldDB" id="A0A6I6GTL2"/>
<dbReference type="EMBL" id="CP046566">
    <property type="protein sequence ID" value="QGW28449.1"/>
    <property type="molecule type" value="Genomic_DNA"/>
</dbReference>
<gene>
    <name evidence="1" type="ORF">GLV81_10385</name>
</gene>
<reference evidence="1 2" key="1">
    <citation type="submission" date="2019-11" db="EMBL/GenBank/DDBJ databases">
        <authorList>
            <person name="Im W.T."/>
        </authorList>
    </citation>
    <scope>NUCLEOTIDE SEQUENCE [LARGE SCALE GENOMIC DNA]</scope>
    <source>
        <strain evidence="1 2">SB-02</strain>
    </source>
</reference>
<proteinExistence type="predicted"/>
<dbReference type="KEGG" id="fls:GLV81_10385"/>
<dbReference type="RefSeq" id="WP_157478805.1">
    <property type="nucleotide sequence ID" value="NZ_CP046566.1"/>
</dbReference>
<name>A0A6I6GTL2_9BACT</name>
<accession>A0A6I6GTL2</accession>